<proteinExistence type="predicted"/>
<organism evidence="2">
    <name type="scientific">Oryza glumipatula</name>
    <dbReference type="NCBI Taxonomy" id="40148"/>
    <lineage>
        <taxon>Eukaryota</taxon>
        <taxon>Viridiplantae</taxon>
        <taxon>Streptophyta</taxon>
        <taxon>Embryophyta</taxon>
        <taxon>Tracheophyta</taxon>
        <taxon>Spermatophyta</taxon>
        <taxon>Magnoliopsida</taxon>
        <taxon>Liliopsida</taxon>
        <taxon>Poales</taxon>
        <taxon>Poaceae</taxon>
        <taxon>BOP clade</taxon>
        <taxon>Oryzoideae</taxon>
        <taxon>Oryzeae</taxon>
        <taxon>Oryzinae</taxon>
        <taxon>Oryza</taxon>
    </lineage>
</organism>
<dbReference type="Gramene" id="OGLUM06G11430.1">
    <property type="protein sequence ID" value="OGLUM06G11430.1"/>
    <property type="gene ID" value="OGLUM06G11430"/>
</dbReference>
<dbReference type="Proteomes" id="UP000026961">
    <property type="component" value="Chromosome 6"/>
</dbReference>
<name>A0A0E0A818_9ORYZ</name>
<dbReference type="HOGENOM" id="CLU_1996169_0_0_1"/>
<keyword evidence="3" id="KW-1185">Reference proteome</keyword>
<evidence type="ECO:0000313" key="3">
    <source>
        <dbReference type="Proteomes" id="UP000026961"/>
    </source>
</evidence>
<reference evidence="2" key="1">
    <citation type="submission" date="2015-04" db="UniProtKB">
        <authorList>
            <consortium name="EnsemblPlants"/>
        </authorList>
    </citation>
    <scope>IDENTIFICATION</scope>
</reference>
<evidence type="ECO:0000313" key="2">
    <source>
        <dbReference type="EnsemblPlants" id="OGLUM06G11430.1"/>
    </source>
</evidence>
<dbReference type="AlphaFoldDB" id="A0A0E0A818"/>
<accession>A0A0E0A818</accession>
<reference evidence="2" key="2">
    <citation type="submission" date="2018-05" db="EMBL/GenBank/DDBJ databases">
        <title>OgluRS3 (Oryza glumaepatula Reference Sequence Version 3).</title>
        <authorList>
            <person name="Zhang J."/>
            <person name="Kudrna D."/>
            <person name="Lee S."/>
            <person name="Talag J."/>
            <person name="Welchert J."/>
            <person name="Wing R.A."/>
        </authorList>
    </citation>
    <scope>NUCLEOTIDE SEQUENCE [LARGE SCALE GENOMIC DNA]</scope>
</reference>
<feature type="region of interest" description="Disordered" evidence="1">
    <location>
        <begin position="53"/>
        <end position="78"/>
    </location>
</feature>
<sequence length="125" mass="13082">MRLGGFRKWACGTWAKKAPLNPTPLSQIDPPNLAPCERLAIVATTAKQAATTTSVAGARSGSNNLWSDDGEELNTSPLSAREDPIAAVMARSIFLRLLPARVSLSSSSPSPVVAGRGVLKLALDT</sequence>
<protein>
    <submittedName>
        <fullName evidence="2">Uncharacterized protein</fullName>
    </submittedName>
</protein>
<evidence type="ECO:0000256" key="1">
    <source>
        <dbReference type="SAM" id="MobiDB-lite"/>
    </source>
</evidence>
<dbReference type="EnsemblPlants" id="OGLUM06G11430.1">
    <property type="protein sequence ID" value="OGLUM06G11430.1"/>
    <property type="gene ID" value="OGLUM06G11430"/>
</dbReference>